<organism evidence="3 4">
    <name type="scientific">Pseudorhodoplanes sinuspersici</name>
    <dbReference type="NCBI Taxonomy" id="1235591"/>
    <lineage>
        <taxon>Bacteria</taxon>
        <taxon>Pseudomonadati</taxon>
        <taxon>Pseudomonadota</taxon>
        <taxon>Alphaproteobacteria</taxon>
        <taxon>Hyphomicrobiales</taxon>
        <taxon>Pseudorhodoplanes</taxon>
    </lineage>
</organism>
<comment type="cofactor">
    <cofactor evidence="2">
        <name>Mg(2+)</name>
        <dbReference type="ChEBI" id="CHEBI:18420"/>
    </cofactor>
    <text evidence="2">Binds 1 Mg(2+) ion per subunit.</text>
</comment>
<name>A0A1W6ZYE8_9HYPH</name>
<accession>A0A1W6ZYE8</accession>
<evidence type="ECO:0000313" key="3">
    <source>
        <dbReference type="EMBL" id="ARQ02439.1"/>
    </source>
</evidence>
<dbReference type="SUPFAM" id="SSF54826">
    <property type="entry name" value="Enolase N-terminal domain-like"/>
    <property type="match status" value="1"/>
</dbReference>
<dbReference type="GO" id="GO:0009063">
    <property type="term" value="P:amino acid catabolic process"/>
    <property type="evidence" value="ECO:0007669"/>
    <property type="project" value="InterPro"/>
</dbReference>
<evidence type="ECO:0000256" key="2">
    <source>
        <dbReference type="PIRSR" id="PIRSR634611-3"/>
    </source>
</evidence>
<dbReference type="GO" id="GO:0047808">
    <property type="term" value="F:D(-)-tartrate dehydratase activity"/>
    <property type="evidence" value="ECO:0007669"/>
    <property type="project" value="InterPro"/>
</dbReference>
<gene>
    <name evidence="3" type="ORF">CAK95_27515</name>
</gene>
<dbReference type="InterPro" id="IPR029065">
    <property type="entry name" value="Enolase_C-like"/>
</dbReference>
<evidence type="ECO:0000313" key="4">
    <source>
        <dbReference type="Proteomes" id="UP000194137"/>
    </source>
</evidence>
<dbReference type="Gene3D" id="3.20.20.120">
    <property type="entry name" value="Enolase-like C-terminal domain"/>
    <property type="match status" value="1"/>
</dbReference>
<sequence>MRIVAVKERTIRLTAASRNSSISFDGMTASALAVHTDAYRDSKPLVGYAFDSIGRYAHGGLLRERFIPRLLDADAGDYCDDSGSIDPAKAWSVMMRNEKAGGHGERPGAVGLLDAALWDIAAKQAGLPLWAHLASVDNQPANNTIDIYASGGHYRAEKDIEMLRDDIRRSIGRGHTRFKIKIGGVTPDEDLRRIEAVLSLLEPGMTLAVDGNGTFSLDTAVTYAEKLSDYPIAWLEEPVHPLDYDLHRQLAGSCAIPLATGENIFSADDTRNLLRHGGLRPERDILQFDVSLSYGIVEYRKILEMMAAHSWQRKNCAPHAGHLLAFNVVAGLGLGLGETAMDESGLFGRLTAALPVTNGRATLPDAPGTGLETSPVFREIFSELLR</sequence>
<feature type="active site" description="Proton donor/acceptor" evidence="1">
    <location>
        <position position="319"/>
    </location>
</feature>
<evidence type="ECO:0000256" key="1">
    <source>
        <dbReference type="PIRSR" id="PIRSR634611-1"/>
    </source>
</evidence>
<dbReference type="EMBL" id="CP021112">
    <property type="protein sequence ID" value="ARQ02439.1"/>
    <property type="molecule type" value="Genomic_DNA"/>
</dbReference>
<keyword evidence="4" id="KW-1185">Reference proteome</keyword>
<keyword evidence="2" id="KW-0479">Metal-binding</keyword>
<dbReference type="InterPro" id="IPR029017">
    <property type="entry name" value="Enolase-like_N"/>
</dbReference>
<dbReference type="AlphaFoldDB" id="A0A1W6ZYE8"/>
<dbReference type="SFLD" id="SFLDG00179">
    <property type="entry name" value="mandelate_racemase"/>
    <property type="match status" value="1"/>
</dbReference>
<dbReference type="SUPFAM" id="SSF51604">
    <property type="entry name" value="Enolase C-terminal domain-like"/>
    <property type="match status" value="1"/>
</dbReference>
<dbReference type="PANTHER" id="PTHR48080">
    <property type="entry name" value="D-GALACTONATE DEHYDRATASE-RELATED"/>
    <property type="match status" value="1"/>
</dbReference>
<dbReference type="Pfam" id="PF13378">
    <property type="entry name" value="MR_MLE_C"/>
    <property type="match status" value="1"/>
</dbReference>
<dbReference type="InterPro" id="IPR034611">
    <property type="entry name" value="D-tartrate_dehydratase"/>
</dbReference>
<dbReference type="SFLD" id="SFLDF00118">
    <property type="entry name" value="D-tartrate_dehydratase"/>
    <property type="match status" value="1"/>
</dbReference>
<dbReference type="GO" id="GO:0000287">
    <property type="term" value="F:magnesium ion binding"/>
    <property type="evidence" value="ECO:0007669"/>
    <property type="project" value="UniProtKB-ARBA"/>
</dbReference>
<keyword evidence="2" id="KW-0460">Magnesium</keyword>
<dbReference type="InterPro" id="IPR013342">
    <property type="entry name" value="Mandelate_racemase_C"/>
</dbReference>
<dbReference type="PANTHER" id="PTHR48080:SF5">
    <property type="entry name" value="D(-)-TARTRATE DEHYDRATASE"/>
    <property type="match status" value="1"/>
</dbReference>
<protein>
    <submittedName>
        <fullName evidence="3">Uncharacterized protein</fullName>
    </submittedName>
</protein>
<dbReference type="Proteomes" id="UP000194137">
    <property type="component" value="Chromosome"/>
</dbReference>
<dbReference type="SMART" id="SM00922">
    <property type="entry name" value="MR_MLE"/>
    <property type="match status" value="1"/>
</dbReference>
<dbReference type="RefSeq" id="WP_086090871.1">
    <property type="nucleotide sequence ID" value="NZ_CP021112.1"/>
</dbReference>
<feature type="active site" description="acceptor" evidence="1">
    <location>
        <position position="181"/>
    </location>
</feature>
<dbReference type="OrthoDB" id="9802699at2"/>
<dbReference type="SFLD" id="SFLDS00001">
    <property type="entry name" value="Enolase"/>
    <property type="match status" value="1"/>
</dbReference>
<dbReference type="STRING" id="1235591.CAK95_27515"/>
<feature type="binding site" evidence="2">
    <location>
        <position position="236"/>
    </location>
    <ligand>
        <name>Mg(2+)</name>
        <dbReference type="ChEBI" id="CHEBI:18420"/>
    </ligand>
</feature>
<dbReference type="KEGG" id="psin:CAK95_27515"/>
<reference evidence="3 4" key="1">
    <citation type="submission" date="2017-05" db="EMBL/GenBank/DDBJ databases">
        <title>Full genome sequence of Pseudorhodoplanes sinuspersici.</title>
        <authorList>
            <person name="Dastgheib S.M.M."/>
            <person name="Shavandi M."/>
            <person name="Tirandaz H."/>
        </authorList>
    </citation>
    <scope>NUCLEOTIDE SEQUENCE [LARGE SCALE GENOMIC DNA]</scope>
    <source>
        <strain evidence="3 4">RIPI110</strain>
    </source>
</reference>
<dbReference type="InterPro" id="IPR036849">
    <property type="entry name" value="Enolase-like_C_sf"/>
</dbReference>
<feature type="binding site" evidence="2">
    <location>
        <position position="210"/>
    </location>
    <ligand>
        <name>Mg(2+)</name>
        <dbReference type="ChEBI" id="CHEBI:18420"/>
    </ligand>
</feature>
<dbReference type="InterPro" id="IPR034593">
    <property type="entry name" value="DgoD-like"/>
</dbReference>
<proteinExistence type="predicted"/>
<dbReference type="Gene3D" id="3.30.390.10">
    <property type="entry name" value="Enolase-like, N-terminal domain"/>
    <property type="match status" value="1"/>
</dbReference>
<feature type="binding site" evidence="2">
    <location>
        <position position="262"/>
    </location>
    <ligand>
        <name>Mg(2+)</name>
        <dbReference type="ChEBI" id="CHEBI:18420"/>
    </ligand>
</feature>
<dbReference type="InterPro" id="IPR018110">
    <property type="entry name" value="Mandel_Rmase/mucon_lact_enz_CS"/>
</dbReference>
<dbReference type="PROSITE" id="PS00909">
    <property type="entry name" value="MR_MLE_2"/>
    <property type="match status" value="1"/>
</dbReference>